<name>A0A916RDF2_9HYPH</name>
<feature type="domain" description="N-acetyltransferase" evidence="1">
    <location>
        <begin position="8"/>
        <end position="167"/>
    </location>
</feature>
<dbReference type="InterPro" id="IPR051531">
    <property type="entry name" value="N-acetyltransferase"/>
</dbReference>
<dbReference type="GO" id="GO:0016747">
    <property type="term" value="F:acyltransferase activity, transferring groups other than amino-acyl groups"/>
    <property type="evidence" value="ECO:0007669"/>
    <property type="project" value="InterPro"/>
</dbReference>
<dbReference type="AlphaFoldDB" id="A0A916RDF2"/>
<reference evidence="2 3" key="1">
    <citation type="journal article" date="2014" name="Int. J. Syst. Evol. Microbiol.">
        <title>Complete genome sequence of Corynebacterium casei LMG S-19264T (=DSM 44701T), isolated from a smear-ripened cheese.</title>
        <authorList>
            <consortium name="US DOE Joint Genome Institute (JGI-PGF)"/>
            <person name="Walter F."/>
            <person name="Albersmeier A."/>
            <person name="Kalinowski J."/>
            <person name="Ruckert C."/>
        </authorList>
    </citation>
    <scope>NUCLEOTIDE SEQUENCE [LARGE SCALE GENOMIC DNA]</scope>
    <source>
        <strain evidence="2 3">CGMCC 1.15896</strain>
    </source>
</reference>
<evidence type="ECO:0000259" key="1">
    <source>
        <dbReference type="PROSITE" id="PS51186"/>
    </source>
</evidence>
<dbReference type="SUPFAM" id="SSF55729">
    <property type="entry name" value="Acyl-CoA N-acyltransferases (Nat)"/>
    <property type="match status" value="1"/>
</dbReference>
<dbReference type="PANTHER" id="PTHR43792:SF1">
    <property type="entry name" value="N-ACETYLTRANSFERASE DOMAIN-CONTAINING PROTEIN"/>
    <property type="match status" value="1"/>
</dbReference>
<dbReference type="Proteomes" id="UP000596977">
    <property type="component" value="Unassembled WGS sequence"/>
</dbReference>
<gene>
    <name evidence="2" type="ORF">GCM10011499_15960</name>
</gene>
<dbReference type="OrthoDB" id="6293260at2"/>
<dbReference type="RefSeq" id="WP_127073916.1">
    <property type="nucleotide sequence ID" value="NZ_BMKB01000002.1"/>
</dbReference>
<dbReference type="PANTHER" id="PTHR43792">
    <property type="entry name" value="GNAT FAMILY, PUTATIVE (AFU_ORTHOLOGUE AFUA_3G00765)-RELATED-RELATED"/>
    <property type="match status" value="1"/>
</dbReference>
<proteinExistence type="predicted"/>
<accession>A0A916RDF2</accession>
<evidence type="ECO:0000313" key="2">
    <source>
        <dbReference type="EMBL" id="GGA46987.1"/>
    </source>
</evidence>
<dbReference type="Pfam" id="PF13302">
    <property type="entry name" value="Acetyltransf_3"/>
    <property type="match status" value="1"/>
</dbReference>
<sequence>MRLETERLILRPWTDADRAPYCAICADPEVRRYYPSVLTADETEAMIDRMIAGLDRDGFGFLVAERKSDGAMLGDIGLSPVPMPLRGSPKIEIGWLLGRAFWGQGYAPEAARACLAHAWDVLDADEVVAFTSIPNGPSRRVMEKIGMTRDLQGDFEHPEIAEGHPLRSHILYRIANPLRS</sequence>
<evidence type="ECO:0000313" key="3">
    <source>
        <dbReference type="Proteomes" id="UP000596977"/>
    </source>
</evidence>
<dbReference type="PROSITE" id="PS51186">
    <property type="entry name" value="GNAT"/>
    <property type="match status" value="1"/>
</dbReference>
<dbReference type="InterPro" id="IPR000182">
    <property type="entry name" value="GNAT_dom"/>
</dbReference>
<dbReference type="InterPro" id="IPR016181">
    <property type="entry name" value="Acyl_CoA_acyltransferase"/>
</dbReference>
<dbReference type="EMBL" id="BMKB01000002">
    <property type="protein sequence ID" value="GGA46987.1"/>
    <property type="molecule type" value="Genomic_DNA"/>
</dbReference>
<organism evidence="2 3">
    <name type="scientific">Pelagibacterium lentulum</name>
    <dbReference type="NCBI Taxonomy" id="2029865"/>
    <lineage>
        <taxon>Bacteria</taxon>
        <taxon>Pseudomonadati</taxon>
        <taxon>Pseudomonadota</taxon>
        <taxon>Alphaproteobacteria</taxon>
        <taxon>Hyphomicrobiales</taxon>
        <taxon>Devosiaceae</taxon>
        <taxon>Pelagibacterium</taxon>
    </lineage>
</organism>
<protein>
    <submittedName>
        <fullName evidence="2">N-acetyltransferase</fullName>
    </submittedName>
</protein>
<keyword evidence="3" id="KW-1185">Reference proteome</keyword>
<comment type="caution">
    <text evidence="2">The sequence shown here is derived from an EMBL/GenBank/DDBJ whole genome shotgun (WGS) entry which is preliminary data.</text>
</comment>
<dbReference type="Gene3D" id="3.40.630.30">
    <property type="match status" value="1"/>
</dbReference>